<feature type="signal peptide" evidence="1">
    <location>
        <begin position="1"/>
        <end position="23"/>
    </location>
</feature>
<reference evidence="3 4" key="1">
    <citation type="submission" date="2020-08" db="EMBL/GenBank/DDBJ databases">
        <title>Genomic Encyclopedia of Type Strains, Phase IV (KMG-IV): sequencing the most valuable type-strain genomes for metagenomic binning, comparative biology and taxonomic classification.</title>
        <authorList>
            <person name="Goeker M."/>
        </authorList>
    </citation>
    <scope>NUCLEOTIDE SEQUENCE [LARGE SCALE GENOMIC DNA]</scope>
    <source>
        <strain evidence="3 4">DSM 26944</strain>
    </source>
</reference>
<dbReference type="InterPro" id="IPR011008">
    <property type="entry name" value="Dimeric_a/b-barrel"/>
</dbReference>
<name>A0A7W9AU04_9HYPH</name>
<protein>
    <recommendedName>
        <fullName evidence="2">Stress-response A/B barrel domain-containing protein</fullName>
    </recommendedName>
</protein>
<evidence type="ECO:0000313" key="4">
    <source>
        <dbReference type="Proteomes" id="UP000555546"/>
    </source>
</evidence>
<keyword evidence="4" id="KW-1185">Reference proteome</keyword>
<dbReference type="SMART" id="SM00886">
    <property type="entry name" value="Dabb"/>
    <property type="match status" value="1"/>
</dbReference>
<dbReference type="Proteomes" id="UP000555546">
    <property type="component" value="Unassembled WGS sequence"/>
</dbReference>
<dbReference type="InterPro" id="IPR013097">
    <property type="entry name" value="Dabb"/>
</dbReference>
<gene>
    <name evidence="3" type="ORF">FHS76_000392</name>
</gene>
<dbReference type="SUPFAM" id="SSF54909">
    <property type="entry name" value="Dimeric alpha+beta barrel"/>
    <property type="match status" value="1"/>
</dbReference>
<dbReference type="Gene3D" id="3.30.70.100">
    <property type="match status" value="1"/>
</dbReference>
<evidence type="ECO:0000256" key="1">
    <source>
        <dbReference type="SAM" id="SignalP"/>
    </source>
</evidence>
<dbReference type="PROSITE" id="PS51502">
    <property type="entry name" value="S_R_A_B_BARREL"/>
    <property type="match status" value="1"/>
</dbReference>
<dbReference type="AlphaFoldDB" id="A0A7W9AU04"/>
<dbReference type="RefSeq" id="WP_210305969.1">
    <property type="nucleotide sequence ID" value="NZ_JACIJG010000001.1"/>
</dbReference>
<comment type="caution">
    <text evidence="3">The sequence shown here is derived from an EMBL/GenBank/DDBJ whole genome shotgun (WGS) entry which is preliminary data.</text>
</comment>
<dbReference type="Pfam" id="PF07876">
    <property type="entry name" value="Dabb"/>
    <property type="match status" value="1"/>
</dbReference>
<sequence>MKNRLIYSAIISMTLFTSSFAYSETGNIRTSLDNDQRAIGTHAFTASDYKPGAIQHIVLFKYKETTSPAQIKEARERFLALENQAKRNGKPYIQRIEAGSQISGEGVDHDFQEAFIVTFRSEGDRNYYVGTPVVTDPKFYDPAHQKFKDFVGPLLAEENGVLVFDFKAR</sequence>
<evidence type="ECO:0000259" key="2">
    <source>
        <dbReference type="PROSITE" id="PS51502"/>
    </source>
</evidence>
<dbReference type="EMBL" id="JACIJG010000001">
    <property type="protein sequence ID" value="MBB5700554.1"/>
    <property type="molecule type" value="Genomic_DNA"/>
</dbReference>
<evidence type="ECO:0000313" key="3">
    <source>
        <dbReference type="EMBL" id="MBB5700554.1"/>
    </source>
</evidence>
<organism evidence="3 4">
    <name type="scientific">Brucella daejeonensis</name>
    <dbReference type="NCBI Taxonomy" id="659015"/>
    <lineage>
        <taxon>Bacteria</taxon>
        <taxon>Pseudomonadati</taxon>
        <taxon>Pseudomonadota</taxon>
        <taxon>Alphaproteobacteria</taxon>
        <taxon>Hyphomicrobiales</taxon>
        <taxon>Brucellaceae</taxon>
        <taxon>Brucella/Ochrobactrum group</taxon>
        <taxon>Brucella</taxon>
    </lineage>
</organism>
<feature type="domain" description="Stress-response A/B barrel" evidence="2">
    <location>
        <begin position="54"/>
        <end position="166"/>
    </location>
</feature>
<accession>A0A7W9AU04</accession>
<keyword evidence="1" id="KW-0732">Signal</keyword>
<feature type="chain" id="PRO_5031364702" description="Stress-response A/B barrel domain-containing protein" evidence="1">
    <location>
        <begin position="24"/>
        <end position="169"/>
    </location>
</feature>
<proteinExistence type="predicted"/>